<keyword evidence="7" id="KW-1185">Reference proteome</keyword>
<feature type="transmembrane region" description="Helical" evidence="5">
    <location>
        <begin position="14"/>
        <end position="36"/>
    </location>
</feature>
<protein>
    <submittedName>
        <fullName evidence="6">LrgB family protein</fullName>
    </submittedName>
</protein>
<evidence type="ECO:0000256" key="5">
    <source>
        <dbReference type="SAM" id="Phobius"/>
    </source>
</evidence>
<accession>A0A7L9U363</accession>
<feature type="transmembrane region" description="Helical" evidence="5">
    <location>
        <begin position="48"/>
        <end position="67"/>
    </location>
</feature>
<proteinExistence type="predicted"/>
<dbReference type="GO" id="GO:0016020">
    <property type="term" value="C:membrane"/>
    <property type="evidence" value="ECO:0007669"/>
    <property type="project" value="UniProtKB-SubCell"/>
</dbReference>
<comment type="subcellular location">
    <subcellularLocation>
        <location evidence="1">Membrane</location>
        <topology evidence="1">Multi-pass membrane protein</topology>
    </subcellularLocation>
</comment>
<keyword evidence="4 5" id="KW-0472">Membrane</keyword>
<evidence type="ECO:0000256" key="3">
    <source>
        <dbReference type="ARBA" id="ARBA00022989"/>
    </source>
</evidence>
<evidence type="ECO:0000313" key="7">
    <source>
        <dbReference type="Proteomes" id="UP000593875"/>
    </source>
</evidence>
<keyword evidence="3 5" id="KW-1133">Transmembrane helix</keyword>
<dbReference type="AlphaFoldDB" id="A0A7L9U363"/>
<feature type="transmembrane region" description="Helical" evidence="5">
    <location>
        <begin position="73"/>
        <end position="93"/>
    </location>
</feature>
<dbReference type="EMBL" id="CP062941">
    <property type="protein sequence ID" value="QOL48722.1"/>
    <property type="molecule type" value="Genomic_DNA"/>
</dbReference>
<gene>
    <name evidence="6" type="ORF">LPB04_17425</name>
</gene>
<feature type="transmembrane region" description="Helical" evidence="5">
    <location>
        <begin position="218"/>
        <end position="241"/>
    </location>
</feature>
<name>A0A7L9U363_9BURK</name>
<dbReference type="RefSeq" id="WP_193685765.1">
    <property type="nucleotide sequence ID" value="NZ_CP062941.1"/>
</dbReference>
<evidence type="ECO:0000256" key="1">
    <source>
        <dbReference type="ARBA" id="ARBA00004141"/>
    </source>
</evidence>
<dbReference type="Pfam" id="PF04172">
    <property type="entry name" value="LrgB"/>
    <property type="match status" value="1"/>
</dbReference>
<keyword evidence="2 5" id="KW-0812">Transmembrane</keyword>
<evidence type="ECO:0000256" key="2">
    <source>
        <dbReference type="ARBA" id="ARBA00022692"/>
    </source>
</evidence>
<organism evidence="6 7">
    <name type="scientific">Massilia litorea</name>
    <dbReference type="NCBI Taxonomy" id="2769491"/>
    <lineage>
        <taxon>Bacteria</taxon>
        <taxon>Pseudomonadati</taxon>
        <taxon>Pseudomonadota</taxon>
        <taxon>Betaproteobacteria</taxon>
        <taxon>Burkholderiales</taxon>
        <taxon>Oxalobacteraceae</taxon>
        <taxon>Telluria group</taxon>
        <taxon>Massilia</taxon>
    </lineage>
</organism>
<dbReference type="Proteomes" id="UP000593875">
    <property type="component" value="Chromosome"/>
</dbReference>
<dbReference type="PANTHER" id="PTHR30249:SF0">
    <property type="entry name" value="PLASTIDAL GLYCOLATE_GLYCERATE TRANSLOCATOR 1, CHLOROPLASTIC"/>
    <property type="match status" value="1"/>
</dbReference>
<feature type="transmembrane region" description="Helical" evidence="5">
    <location>
        <begin position="105"/>
        <end position="138"/>
    </location>
</feature>
<sequence length="249" mass="25699">MPDFAQLSPHLNQFWVYLSASPLLGLTMTLCAYVLAQEVYRRCKYSPLANPVAIAIALVSIALLVSGMSYQRYFAGAQFVHFLLGPATVALAVPLARQVPRIRRAFLPLACALLAGCVTAIVSAVGVVLVLGGSGVLARTVGPKSATSPIAMAISERLGGVPALTAVLVIGTGIFGAAIARSLFNAMKIESHAARGFALGLAAHGIGTARAFQVSAEMGAFAGLGMGLNGVMTAVLAPWLVPLVMRLLG</sequence>
<reference evidence="6 7" key="1">
    <citation type="submission" date="2020-10" db="EMBL/GenBank/DDBJ databases">
        <title>Genome sequencing of Massilia sp. LPB0304.</title>
        <authorList>
            <person name="Kim J."/>
        </authorList>
    </citation>
    <scope>NUCLEOTIDE SEQUENCE [LARGE SCALE GENOMIC DNA]</scope>
    <source>
        <strain evidence="6 7">LPB0304</strain>
    </source>
</reference>
<dbReference type="PANTHER" id="PTHR30249">
    <property type="entry name" value="PUTATIVE SEROTONIN TRANSPORTER"/>
    <property type="match status" value="1"/>
</dbReference>
<feature type="transmembrane region" description="Helical" evidence="5">
    <location>
        <begin position="158"/>
        <end position="180"/>
    </location>
</feature>
<evidence type="ECO:0000256" key="4">
    <source>
        <dbReference type="ARBA" id="ARBA00023136"/>
    </source>
</evidence>
<evidence type="ECO:0000313" key="6">
    <source>
        <dbReference type="EMBL" id="QOL48722.1"/>
    </source>
</evidence>
<dbReference type="KEGG" id="mlir:LPB04_17425"/>
<dbReference type="InterPro" id="IPR007300">
    <property type="entry name" value="CidB/LrgB"/>
</dbReference>